<comment type="caution">
    <text evidence="2">The sequence shown here is derived from an EMBL/GenBank/DDBJ whole genome shotgun (WGS) entry which is preliminary data.</text>
</comment>
<dbReference type="Pfam" id="PF00656">
    <property type="entry name" value="Peptidase_C14"/>
    <property type="match status" value="1"/>
</dbReference>
<evidence type="ECO:0000313" key="3">
    <source>
        <dbReference type="Proteomes" id="UP000646053"/>
    </source>
</evidence>
<keyword evidence="3" id="KW-1185">Reference proteome</keyword>
<dbReference type="Gene3D" id="3.40.50.1460">
    <property type="match status" value="1"/>
</dbReference>
<dbReference type="GO" id="GO:0006508">
    <property type="term" value="P:proteolysis"/>
    <property type="evidence" value="ECO:0007669"/>
    <property type="project" value="InterPro"/>
</dbReference>
<dbReference type="InterPro" id="IPR011189">
    <property type="entry name" value="UCP_caspase_lke"/>
</dbReference>
<gene>
    <name evidence="2" type="ORF">GS601_08835</name>
</gene>
<evidence type="ECO:0000313" key="2">
    <source>
        <dbReference type="EMBL" id="NDJ17392.1"/>
    </source>
</evidence>
<dbReference type="EMBL" id="WVIE01000008">
    <property type="protein sequence ID" value="NDJ17392.1"/>
    <property type="molecule type" value="Genomic_DNA"/>
</dbReference>
<dbReference type="PANTHER" id="PTHR48104:SF30">
    <property type="entry name" value="METACASPASE-1"/>
    <property type="match status" value="1"/>
</dbReference>
<protein>
    <submittedName>
        <fullName evidence="2">Peptidase C14</fullName>
    </submittedName>
</protein>
<dbReference type="InterPro" id="IPR029030">
    <property type="entry name" value="Caspase-like_dom_sf"/>
</dbReference>
<sequence length="749" mass="80866">MKRRSLLRRTGLLLGAWGVSELGLSLGVPMVSRTASALAQPTTRKLALLIGINAYRNEPLNGCLTDIELQRELLTYRFGFQPGDILTLANEKATRSQIETAFTEHLIRQAKPDDVVVIHFSGYGSLLKLGTADEIQPALITADLPSEELLTNAIPEDTLYLLLRSLQTDQVTTVLDTSYVYPGSALQGNLRIRSRPADGVASLDQTEQLLQQDLLNTLALDRAQVRTQRLSGQMPGIILAAAGDQQVATEAPWNGFHAGLFTYALTQQLWQALPHSTLRVNLSRTAERLGKRVDQKQQITISGKNRGSSGGILSAPHFSMPYNLSPSQPPADGVITATDDPKTVHLWLGGLAPQVFEQYSLNSLFTVESDSVASASDAQPLPLLQVYERNGLTAKAKVVATSSTQDAVLAVGQRVQEAIRVLPRTVGLAIAIDSHLKRIERVDAVSAFSAVSYVSAATAGEQAVDYVFGRGRATTQVASLSTDAIVGSIPPSSYGLFSQGRDVIPKTLGDSDEAVKLAVRRLAPQLQTLLGAKMLGLTVNDSSSQLGVRATLAQLGSPEKLLVQQQTDRVASDPNLITPSDGKLITIPIGNRIQYRIENTSTQPIYVLVLGLDNSGTAIGVWHNSEAALQPSSPSTIPDQPYWVAPGESAFIPVSAPNSEWVIRDPVGLAETYIICSRAPFQQTESLLNSNLSSRVLRPIDNFLEVAQAVVQDLHQASDRASQWIGTSDVFTLDVNAWATFRFIHQVTA</sequence>
<accession>A0A8J7YZH4</accession>
<dbReference type="RefSeq" id="WP_162422910.1">
    <property type="nucleotide sequence ID" value="NZ_WVIE01000008.1"/>
</dbReference>
<evidence type="ECO:0000259" key="1">
    <source>
        <dbReference type="Pfam" id="PF00656"/>
    </source>
</evidence>
<organism evidence="2 3">
    <name type="scientific">Myxacorys almedinensis A</name>
    <dbReference type="NCBI Taxonomy" id="2690445"/>
    <lineage>
        <taxon>Bacteria</taxon>
        <taxon>Bacillati</taxon>
        <taxon>Cyanobacteriota</taxon>
        <taxon>Cyanophyceae</taxon>
        <taxon>Leptolyngbyales</taxon>
        <taxon>Leptolyngbyaceae</taxon>
        <taxon>Myxacorys</taxon>
        <taxon>Myxacorys almedinensis</taxon>
    </lineage>
</organism>
<dbReference type="SUPFAM" id="SSF52129">
    <property type="entry name" value="Caspase-like"/>
    <property type="match status" value="1"/>
</dbReference>
<name>A0A8J7YZH4_9CYAN</name>
<reference evidence="2" key="1">
    <citation type="submission" date="2019-12" db="EMBL/GenBank/DDBJ databases">
        <title>High-Quality draft genome sequences of three cyanobacteria isolated from the limestone walls of the Old Cathedral of Coimbra.</title>
        <authorList>
            <person name="Tiago I."/>
            <person name="Soares F."/>
            <person name="Portugal A."/>
        </authorList>
    </citation>
    <scope>NUCLEOTIDE SEQUENCE</scope>
    <source>
        <strain evidence="2">A</strain>
    </source>
</reference>
<feature type="domain" description="Peptidase C14 caspase" evidence="1">
    <location>
        <begin position="44"/>
        <end position="299"/>
    </location>
</feature>
<dbReference type="AlphaFoldDB" id="A0A8J7YZH4"/>
<proteinExistence type="predicted"/>
<dbReference type="Proteomes" id="UP000646053">
    <property type="component" value="Unassembled WGS sequence"/>
</dbReference>
<dbReference type="InterPro" id="IPR050452">
    <property type="entry name" value="Metacaspase"/>
</dbReference>
<dbReference type="InterPro" id="IPR011600">
    <property type="entry name" value="Pept_C14_caspase"/>
</dbReference>
<dbReference type="GO" id="GO:0004197">
    <property type="term" value="F:cysteine-type endopeptidase activity"/>
    <property type="evidence" value="ECO:0007669"/>
    <property type="project" value="InterPro"/>
</dbReference>
<dbReference type="PANTHER" id="PTHR48104">
    <property type="entry name" value="METACASPASE-4"/>
    <property type="match status" value="1"/>
</dbReference>
<dbReference type="PIRSF" id="PIRSF007398">
    <property type="entry name" value="Sll0148_caspase"/>
    <property type="match status" value="1"/>
</dbReference>
<dbReference type="GO" id="GO:0005737">
    <property type="term" value="C:cytoplasm"/>
    <property type="evidence" value="ECO:0007669"/>
    <property type="project" value="TreeGrafter"/>
</dbReference>